<dbReference type="Pfam" id="PF01293">
    <property type="entry name" value="PEPCK_ATP"/>
    <property type="match status" value="1"/>
</dbReference>
<dbReference type="EC" id="3.6.4.10" evidence="6"/>
<evidence type="ECO:0000256" key="11">
    <source>
        <dbReference type="ARBA" id="ARBA00022824"/>
    </source>
</evidence>
<keyword evidence="17" id="KW-0539">Nucleus</keyword>
<dbReference type="CDD" id="cd00484">
    <property type="entry name" value="PEPCK_ATP"/>
    <property type="match status" value="1"/>
</dbReference>
<comment type="pathway">
    <text evidence="2">Carbohydrate biosynthesis; gluconeogenesis.</text>
</comment>
<dbReference type="NCBIfam" id="NF006820">
    <property type="entry name" value="PRK09344.1-2"/>
    <property type="match status" value="1"/>
</dbReference>
<dbReference type="FunFam" id="3.40.449.10:FF:000002">
    <property type="entry name" value="Phosphoenolpyruvate carboxykinase [ATP]"/>
    <property type="match status" value="1"/>
</dbReference>
<evidence type="ECO:0000313" key="24">
    <source>
        <dbReference type="Proteomes" id="UP000565441"/>
    </source>
</evidence>
<dbReference type="Gene3D" id="3.30.30.30">
    <property type="match status" value="1"/>
</dbReference>
<dbReference type="HAMAP" id="MF_00453">
    <property type="entry name" value="PEPCK_ATP"/>
    <property type="match status" value="1"/>
</dbReference>
<sequence length="1499" mass="166595">MTLRWHAAKIHSTGFRIFHSYRRPRRYISRGITPINPINMVLSHHTPYVTPQILHRNYAQAFDTEQFGTLIGKDLEYFSQAGFEMDKIQLKRNAPVAQLYEDAIRNEGAIISSSGALINFSGKKTGRSPKDKRIVYEETSKDDIWWGSVNIKMDEHTFEINRERAIDYLNTRENVYVFDGYAGWDPRYRIKVRVICARAYHALFMHNMLIRPTPEQLADFGEPDFIVYNAGQFPANRFTKGMSSTTSVEINFKRMEMVILGTEYAGEMKKGVFSVMHYLQPVKFGQLSLHSSANVGIEKNDVTLFFGLSGTGKTTLSADPNRLLIGDDEHVWSDTGVFNIEGGCYAKCINLSAEKEPDIFNAIRFGSILENVVYNPANRVPDYDDINITENTRCAYPIEHIPNAQIPCMVDRQPSNIIMLTCDAFGVLPPVSRLTPEQASYHFLAGYTSKTPGTEDGVLEPIPTFSTCYSAPFIVLHPGRYAEMLAERMDKHNVDCWLINTGWTGGKFGSGKRCPLKYTRRIVDAVHSGELAKAEFENFGTFGLSIPTSLEGVPRELLNPELAWADKEAFRKEIRKLAVMFQRAFALRIRPTYRRPTRAQSTHFLTGASLVLFALLAIICLCPVAAKAQSHNVTRPEYGTVIGIDLGTTYSCVAVQKEGRVEIIANDQGHRITPSWVSFSGDERLVGDGAKNAYHSNPGNTIFDAKRLMGRKMDDEHIHHDMKHWPFKVKEKNGKPAITVSYKGEDRDFSPEEVSAMILSKMKETAEAYLGTKVTHAVVTVPAYFNDAQRQATKDAGTIAGLTILRVMNEPTAAALAYGLDQKGPESKIVVYDLGGGTFDVSLLSIEDGVFEVLATAGDTHLGGEDFDNRVMEHLVKAYKAKTGMDVSGNQRAMGKLKRAVENAKRTLSTQQSTRIEIESFEGGNDFSETLTRAKFEELNADLFRRTMKPVAQVLKDAGVNKNEIDEVVLVGGSTRIPRVQQLLKEYFGKEPSKGINPDEAVAYGAAVQGGILAGVKGAAPVTLIDVNPLTLGIETTGGVFTPLIKRNTIIPTRKSQIFSTSSDNQPTVLIQVFEGERGLTKHNHLLGKFELSGIPPAPKGVPQIEVIIEIDANGIMNISAVDKGTGKSESITITNDKERLSKEEIARMVAEGDKFAADDALQRKRVETLHNLSSFVYGLKGQLADKDGLGGKLEEDDRKVVADVVKDGSEWVEENGETASLEDLEEKFTEFQNAVGRITAKLYQEDGAGEKGESNDSEDIWSRIYFHGKETYMTPAPWAFLIWSLIHILLLGTVIYQFFPAGKRVIIDGISWRFPLLAVLNAIYINLWASHHFILAFVLALFVSSTVTHVYYIVKKHHSPQNFADELFIHLPFSLYHGWTTVLVVLSAFEAFGVNALHHRAGVWTKVFVFLGLFFLEGTAATYAFSTPEGDLPASIAIAWSLWAIFAHQTSSGFVHWSALVFSILALIWVVKGAYGVFTRARGGRIALSDEERAPLVG</sequence>
<proteinExistence type="inferred from homology"/>
<dbReference type="PROSITE" id="PS00329">
    <property type="entry name" value="HSP70_2"/>
    <property type="match status" value="1"/>
</dbReference>
<dbReference type="InterPro" id="IPR015994">
    <property type="entry name" value="PEPCK_ATP_CS"/>
</dbReference>
<feature type="transmembrane region" description="Helical" evidence="22">
    <location>
        <begin position="1334"/>
        <end position="1355"/>
    </location>
</feature>
<evidence type="ECO:0000256" key="17">
    <source>
        <dbReference type="ARBA" id="ARBA00023242"/>
    </source>
</evidence>
<keyword evidence="9" id="KW-0547">Nucleotide-binding</keyword>
<dbReference type="GO" id="GO:0005634">
    <property type="term" value="C:nucleus"/>
    <property type="evidence" value="ECO:0007669"/>
    <property type="project" value="UniProtKB-SubCell"/>
</dbReference>
<evidence type="ECO:0000256" key="6">
    <source>
        <dbReference type="ARBA" id="ARBA00012554"/>
    </source>
</evidence>
<accession>A0A8H5M9D6</accession>
<dbReference type="SUPFAM" id="SSF53067">
    <property type="entry name" value="Actin-like ATPase domain"/>
    <property type="match status" value="2"/>
</dbReference>
<evidence type="ECO:0000256" key="9">
    <source>
        <dbReference type="ARBA" id="ARBA00022741"/>
    </source>
</evidence>
<feature type="transmembrane region" description="Helical" evidence="22">
    <location>
        <begin position="604"/>
        <end position="626"/>
    </location>
</feature>
<dbReference type="FunFam" id="3.30.30.30:FF:000001">
    <property type="entry name" value="heat shock 70 kDa protein-like"/>
    <property type="match status" value="1"/>
</dbReference>
<reference evidence="23 24" key="1">
    <citation type="journal article" date="2020" name="ISME J.">
        <title>Uncovering the hidden diversity of litter-decomposition mechanisms in mushroom-forming fungi.</title>
        <authorList>
            <person name="Floudas D."/>
            <person name="Bentzer J."/>
            <person name="Ahren D."/>
            <person name="Johansson T."/>
            <person name="Persson P."/>
            <person name="Tunlid A."/>
        </authorList>
    </citation>
    <scope>NUCLEOTIDE SEQUENCE [LARGE SCALE GENOMIC DNA]</scope>
    <source>
        <strain evidence="23 24">CBS 661.87</strain>
    </source>
</reference>
<dbReference type="SUPFAM" id="SSF53795">
    <property type="entry name" value="PEP carboxykinase-like"/>
    <property type="match status" value="1"/>
</dbReference>
<comment type="catalytic activity">
    <reaction evidence="18">
        <text>oxaloacetate + ATP = phosphoenolpyruvate + ADP + CO2</text>
        <dbReference type="Rhea" id="RHEA:18617"/>
        <dbReference type="ChEBI" id="CHEBI:16452"/>
        <dbReference type="ChEBI" id="CHEBI:16526"/>
        <dbReference type="ChEBI" id="CHEBI:30616"/>
        <dbReference type="ChEBI" id="CHEBI:58702"/>
        <dbReference type="ChEBI" id="CHEBI:456216"/>
        <dbReference type="EC" id="4.1.1.49"/>
    </reaction>
</comment>
<dbReference type="GO" id="GO:0005524">
    <property type="term" value="F:ATP binding"/>
    <property type="evidence" value="ECO:0007669"/>
    <property type="project" value="UniProtKB-KW"/>
</dbReference>
<dbReference type="FunFam" id="2.60.34.10:FF:000002">
    <property type="entry name" value="Heat shock 70 kDa"/>
    <property type="match status" value="1"/>
</dbReference>
<evidence type="ECO:0000256" key="2">
    <source>
        <dbReference type="ARBA" id="ARBA00004742"/>
    </source>
</evidence>
<evidence type="ECO:0000256" key="19">
    <source>
        <dbReference type="ARBA" id="ARBA00048056"/>
    </source>
</evidence>
<comment type="subcellular location">
    <subcellularLocation>
        <location evidence="1">Nucleus</location>
    </subcellularLocation>
</comment>
<evidence type="ECO:0000256" key="4">
    <source>
        <dbReference type="ARBA" id="ARBA00007381"/>
    </source>
</evidence>
<dbReference type="Gene3D" id="2.170.8.10">
    <property type="entry name" value="Phosphoenolpyruvate Carboxykinase, domain 2"/>
    <property type="match status" value="1"/>
</dbReference>
<dbReference type="InterPro" id="IPR013126">
    <property type="entry name" value="Hsp_70_fam"/>
</dbReference>
<dbReference type="FunFam" id="3.30.420.40:FF:000026">
    <property type="entry name" value="Heat shock protein 70"/>
    <property type="match status" value="1"/>
</dbReference>
<protein>
    <recommendedName>
        <fullName evidence="7">Phosphoenolpyruvate carboxykinase (ATP)</fullName>
        <ecNumber evidence="6">3.6.4.10</ecNumber>
        <ecNumber evidence="5">4.1.1.49</ecNumber>
    </recommendedName>
    <alternativeName>
        <fullName evidence="21">Transcriptional coregulator SSA1</fullName>
    </alternativeName>
</protein>
<feature type="transmembrane region" description="Helical" evidence="22">
    <location>
        <begin position="1376"/>
        <end position="1398"/>
    </location>
</feature>
<dbReference type="EC" id="4.1.1.49" evidence="5"/>
<dbReference type="Gene3D" id="3.30.420.40">
    <property type="match status" value="2"/>
</dbReference>
<organism evidence="23 24">
    <name type="scientific">Tricholomella constricta</name>
    <dbReference type="NCBI Taxonomy" id="117010"/>
    <lineage>
        <taxon>Eukaryota</taxon>
        <taxon>Fungi</taxon>
        <taxon>Dikarya</taxon>
        <taxon>Basidiomycota</taxon>
        <taxon>Agaricomycotina</taxon>
        <taxon>Agaricomycetes</taxon>
        <taxon>Agaricomycetidae</taxon>
        <taxon>Agaricales</taxon>
        <taxon>Tricholomatineae</taxon>
        <taxon>Lyophyllaceae</taxon>
        <taxon>Tricholomella</taxon>
    </lineage>
</organism>
<keyword evidence="22" id="KW-0472">Membrane</keyword>
<dbReference type="Proteomes" id="UP000565441">
    <property type="component" value="Unassembled WGS sequence"/>
</dbReference>
<dbReference type="GO" id="GO:0004612">
    <property type="term" value="F:phosphoenolpyruvate carboxykinase (ATP) activity"/>
    <property type="evidence" value="ECO:0007669"/>
    <property type="project" value="UniProtKB-EC"/>
</dbReference>
<keyword evidence="10" id="KW-0210">Decarboxylase</keyword>
<evidence type="ECO:0000256" key="10">
    <source>
        <dbReference type="ARBA" id="ARBA00022793"/>
    </source>
</evidence>
<evidence type="ECO:0000256" key="14">
    <source>
        <dbReference type="ARBA" id="ARBA00023016"/>
    </source>
</evidence>
<keyword evidence="12" id="KW-0067">ATP-binding</keyword>
<dbReference type="CDD" id="cd10241">
    <property type="entry name" value="ASKHA_NBD_HSP70_BiP"/>
    <property type="match status" value="1"/>
</dbReference>
<dbReference type="InterPro" id="IPR018181">
    <property type="entry name" value="Heat_shock_70_CS"/>
</dbReference>
<dbReference type="Gene3D" id="2.60.34.10">
    <property type="entry name" value="Substrate Binding Domain Of DNAk, Chain A, domain 1"/>
    <property type="match status" value="1"/>
</dbReference>
<dbReference type="PRINTS" id="PR00301">
    <property type="entry name" value="HEATSHOCK70"/>
</dbReference>
<dbReference type="NCBIfam" id="NF006821">
    <property type="entry name" value="PRK09344.1-3"/>
    <property type="match status" value="1"/>
</dbReference>
<dbReference type="Gene3D" id="3.90.228.20">
    <property type="match status" value="1"/>
</dbReference>
<dbReference type="InterPro" id="IPR008210">
    <property type="entry name" value="PEP_carboxykinase_N"/>
</dbReference>
<dbReference type="SUPFAM" id="SSF100920">
    <property type="entry name" value="Heat shock protein 70kD (HSP70), peptide-binding domain"/>
    <property type="match status" value="1"/>
</dbReference>
<dbReference type="GO" id="GO:0140662">
    <property type="term" value="F:ATP-dependent protein folding chaperone"/>
    <property type="evidence" value="ECO:0007669"/>
    <property type="project" value="InterPro"/>
</dbReference>
<dbReference type="PANTHER" id="PTHR30031:SF0">
    <property type="entry name" value="PHOSPHOENOLPYRUVATE CARBOXYKINASE (ATP)"/>
    <property type="match status" value="1"/>
</dbReference>
<evidence type="ECO:0000256" key="22">
    <source>
        <dbReference type="SAM" id="Phobius"/>
    </source>
</evidence>
<dbReference type="SUPFAM" id="SSF68923">
    <property type="entry name" value="PEP carboxykinase N-terminal domain"/>
    <property type="match status" value="1"/>
</dbReference>
<evidence type="ECO:0000256" key="5">
    <source>
        <dbReference type="ARBA" id="ARBA00012363"/>
    </source>
</evidence>
<keyword evidence="13" id="KW-0805">Transcription regulation</keyword>
<comment type="similarity">
    <text evidence="3">Belongs to the phosphoenolpyruvate carboxykinase (ATP) family.</text>
</comment>
<dbReference type="InterPro" id="IPR029047">
    <property type="entry name" value="HSP70_peptide-bd_sf"/>
</dbReference>
<dbReference type="NCBIfam" id="TIGR00224">
    <property type="entry name" value="pckA"/>
    <property type="match status" value="1"/>
</dbReference>
<feature type="transmembrane region" description="Helical" evidence="22">
    <location>
        <begin position="1279"/>
        <end position="1299"/>
    </location>
</feature>
<comment type="caution">
    <text evidence="23">The sequence shown here is derived from an EMBL/GenBank/DDBJ whole genome shotgun (WGS) entry which is preliminary data.</text>
</comment>
<dbReference type="PROSITE" id="PS01036">
    <property type="entry name" value="HSP70_3"/>
    <property type="match status" value="1"/>
</dbReference>
<dbReference type="PROSITE" id="PS00297">
    <property type="entry name" value="HSP70_1"/>
    <property type="match status" value="1"/>
</dbReference>
<keyword evidence="8" id="KW-0312">Gluconeogenesis</keyword>
<dbReference type="InterPro" id="IPR029048">
    <property type="entry name" value="HSP70_C_sf"/>
</dbReference>
<keyword evidence="15" id="KW-0804">Transcription</keyword>
<dbReference type="SUPFAM" id="SSF100934">
    <property type="entry name" value="Heat shock protein 70kD (HSP70), C-terminal subdomain"/>
    <property type="match status" value="1"/>
</dbReference>
<dbReference type="GO" id="GO:0005829">
    <property type="term" value="C:cytosol"/>
    <property type="evidence" value="ECO:0007669"/>
    <property type="project" value="TreeGrafter"/>
</dbReference>
<comment type="subunit">
    <text evidence="20">Interacts with transcription factor HSF1 on chromatin.</text>
</comment>
<dbReference type="Gene3D" id="3.90.640.10">
    <property type="entry name" value="Actin, Chain A, domain 4"/>
    <property type="match status" value="1"/>
</dbReference>
<keyword evidence="14" id="KW-0346">Stress response</keyword>
<dbReference type="EMBL" id="JAACJP010000003">
    <property type="protein sequence ID" value="KAF5386165.1"/>
    <property type="molecule type" value="Genomic_DNA"/>
</dbReference>
<comment type="similarity">
    <text evidence="4">Belongs to the heat shock protein 70 family.</text>
</comment>
<keyword evidence="22" id="KW-1133">Transmembrane helix</keyword>
<dbReference type="Gene3D" id="1.20.1270.10">
    <property type="match status" value="1"/>
</dbReference>
<dbReference type="OrthoDB" id="184182at2759"/>
<evidence type="ECO:0000256" key="8">
    <source>
        <dbReference type="ARBA" id="ARBA00022432"/>
    </source>
</evidence>
<evidence type="ECO:0000256" key="3">
    <source>
        <dbReference type="ARBA" id="ARBA00006052"/>
    </source>
</evidence>
<evidence type="ECO:0000256" key="21">
    <source>
        <dbReference type="ARBA" id="ARBA00068399"/>
    </source>
</evidence>
<dbReference type="InterPro" id="IPR001272">
    <property type="entry name" value="PEP_carboxykinase_ATP"/>
</dbReference>
<keyword evidence="22" id="KW-0812">Transmembrane</keyword>
<evidence type="ECO:0000256" key="12">
    <source>
        <dbReference type="ARBA" id="ARBA00022840"/>
    </source>
</evidence>
<dbReference type="InterPro" id="IPR042050">
    <property type="entry name" value="BIP_NBD"/>
</dbReference>
<keyword evidence="16" id="KW-0456">Lyase</keyword>
<dbReference type="GO" id="GO:0006094">
    <property type="term" value="P:gluconeogenesis"/>
    <property type="evidence" value="ECO:0007669"/>
    <property type="project" value="UniProtKB-UniPathway"/>
</dbReference>
<dbReference type="InterPro" id="IPR013035">
    <property type="entry name" value="PEP_carboxykinase_C"/>
</dbReference>
<evidence type="ECO:0000256" key="16">
    <source>
        <dbReference type="ARBA" id="ARBA00023239"/>
    </source>
</evidence>
<dbReference type="PANTHER" id="PTHR30031">
    <property type="entry name" value="PHOSPHOENOLPYRUVATE CARBOXYKINASE ATP"/>
    <property type="match status" value="1"/>
</dbReference>
<evidence type="ECO:0000256" key="20">
    <source>
        <dbReference type="ARBA" id="ARBA00062310"/>
    </source>
</evidence>
<evidence type="ECO:0000313" key="23">
    <source>
        <dbReference type="EMBL" id="KAF5386165.1"/>
    </source>
</evidence>
<comment type="catalytic activity">
    <reaction evidence="19">
        <text>ATP + H2O = ADP + phosphate + H(+)</text>
        <dbReference type="Rhea" id="RHEA:13065"/>
        <dbReference type="ChEBI" id="CHEBI:15377"/>
        <dbReference type="ChEBI" id="CHEBI:15378"/>
        <dbReference type="ChEBI" id="CHEBI:30616"/>
        <dbReference type="ChEBI" id="CHEBI:43474"/>
        <dbReference type="ChEBI" id="CHEBI:456216"/>
        <dbReference type="EC" id="3.6.4.10"/>
    </reaction>
</comment>
<evidence type="ECO:0000256" key="13">
    <source>
        <dbReference type="ARBA" id="ARBA00023015"/>
    </source>
</evidence>
<evidence type="ECO:0000256" key="15">
    <source>
        <dbReference type="ARBA" id="ARBA00023163"/>
    </source>
</evidence>
<evidence type="ECO:0000256" key="1">
    <source>
        <dbReference type="ARBA" id="ARBA00004123"/>
    </source>
</evidence>
<name>A0A8H5M9D6_9AGAR</name>
<dbReference type="FunFam" id="3.90.640.10:FF:000002">
    <property type="entry name" value="Heat shock 70 kDa"/>
    <property type="match status" value="1"/>
</dbReference>
<dbReference type="FunFam" id="2.170.8.10:FF:000001">
    <property type="entry name" value="Phosphoenolpyruvate carboxykinase (ATP)"/>
    <property type="match status" value="1"/>
</dbReference>
<dbReference type="Pfam" id="PF00012">
    <property type="entry name" value="HSP70"/>
    <property type="match status" value="1"/>
</dbReference>
<keyword evidence="24" id="KW-1185">Reference proteome</keyword>
<dbReference type="PROSITE" id="PS00532">
    <property type="entry name" value="PEPCK_ATP"/>
    <property type="match status" value="1"/>
</dbReference>
<dbReference type="UniPathway" id="UPA00138"/>
<feature type="transmembrane region" description="Helical" evidence="22">
    <location>
        <begin position="1404"/>
        <end position="1426"/>
    </location>
</feature>
<evidence type="ECO:0000256" key="7">
    <source>
        <dbReference type="ARBA" id="ARBA00021932"/>
    </source>
</evidence>
<feature type="transmembrane region" description="Helical" evidence="22">
    <location>
        <begin position="1455"/>
        <end position="1476"/>
    </location>
</feature>
<keyword evidence="11" id="KW-0256">Endoplasmic reticulum</keyword>
<evidence type="ECO:0000256" key="18">
    <source>
        <dbReference type="ARBA" id="ARBA00047371"/>
    </source>
</evidence>
<dbReference type="Gene3D" id="3.40.449.10">
    <property type="entry name" value="Phosphoenolpyruvate Carboxykinase, domain 1"/>
    <property type="match status" value="1"/>
</dbReference>
<gene>
    <name evidence="23" type="ORF">D9615_002366</name>
</gene>
<feature type="transmembrane region" description="Helical" evidence="22">
    <location>
        <begin position="1311"/>
        <end position="1328"/>
    </location>
</feature>
<dbReference type="NCBIfam" id="NF001413">
    <property type="entry name" value="PRK00290.1"/>
    <property type="match status" value="1"/>
</dbReference>
<dbReference type="InterPro" id="IPR043129">
    <property type="entry name" value="ATPase_NBD"/>
</dbReference>